<organism evidence="1">
    <name type="scientific">marine metagenome</name>
    <dbReference type="NCBI Taxonomy" id="408172"/>
    <lineage>
        <taxon>unclassified sequences</taxon>
        <taxon>metagenomes</taxon>
        <taxon>ecological metagenomes</taxon>
    </lineage>
</organism>
<evidence type="ECO:0000313" key="1">
    <source>
        <dbReference type="EMBL" id="SVA67234.1"/>
    </source>
</evidence>
<sequence length="87" mass="10368">MYDRFDLEEEIMNIWQTEDDLDAITHRIMEDPDPIPNKEIANLIISVSKIHDLRCQKLYDVFEKMVHDNCFTNKETPLDYRGVPLVE</sequence>
<reference evidence="1" key="1">
    <citation type="submission" date="2018-05" db="EMBL/GenBank/DDBJ databases">
        <authorList>
            <person name="Lanie J.A."/>
            <person name="Ng W.-L."/>
            <person name="Kazmierczak K.M."/>
            <person name="Andrzejewski T.M."/>
            <person name="Davidsen T.M."/>
            <person name="Wayne K.J."/>
            <person name="Tettelin H."/>
            <person name="Glass J.I."/>
            <person name="Rusch D."/>
            <person name="Podicherti R."/>
            <person name="Tsui H.-C.T."/>
            <person name="Winkler M.E."/>
        </authorList>
    </citation>
    <scope>NUCLEOTIDE SEQUENCE</scope>
</reference>
<dbReference type="EMBL" id="UINC01016076">
    <property type="protein sequence ID" value="SVA67234.1"/>
    <property type="molecule type" value="Genomic_DNA"/>
</dbReference>
<proteinExistence type="predicted"/>
<feature type="non-terminal residue" evidence="1">
    <location>
        <position position="87"/>
    </location>
</feature>
<protein>
    <submittedName>
        <fullName evidence="1">Uncharacterized protein</fullName>
    </submittedName>
</protein>
<accession>A0A381XR46</accession>
<name>A0A381XR46_9ZZZZ</name>
<gene>
    <name evidence="1" type="ORF">METZ01_LOCUS120088</name>
</gene>
<dbReference type="AlphaFoldDB" id="A0A381XR46"/>